<dbReference type="PANTHER" id="PTHR10937:SF0">
    <property type="entry name" value="GLUTAMINE--FRUCTOSE-6-PHOSPHATE TRANSAMINASE (ISOMERIZING)"/>
    <property type="match status" value="1"/>
</dbReference>
<feature type="domain" description="SIS" evidence="12">
    <location>
        <begin position="460"/>
        <end position="601"/>
    </location>
</feature>
<dbReference type="PROSITE" id="PS51464">
    <property type="entry name" value="SIS"/>
    <property type="match status" value="2"/>
</dbReference>
<dbReference type="InterPro" id="IPR035490">
    <property type="entry name" value="GlmS/FrlB_SIS"/>
</dbReference>
<dbReference type="InterPro" id="IPR047084">
    <property type="entry name" value="GFAT_N"/>
</dbReference>
<organism evidence="13">
    <name type="scientific">Pseudomonas vlassakiae</name>
    <dbReference type="NCBI Taxonomy" id="485888"/>
    <lineage>
        <taxon>Bacteria</taxon>
        <taxon>Pseudomonadati</taxon>
        <taxon>Pseudomonadota</taxon>
        <taxon>Gammaproteobacteria</taxon>
        <taxon>Pseudomonadales</taxon>
        <taxon>Pseudomonadaceae</taxon>
        <taxon>Pseudomonas</taxon>
    </lineage>
</organism>
<dbReference type="EMBL" id="JABWRP010000003">
    <property type="protein sequence ID" value="MBC3470092.1"/>
    <property type="molecule type" value="Genomic_DNA"/>
</dbReference>
<dbReference type="Pfam" id="PF01380">
    <property type="entry name" value="SIS"/>
    <property type="match status" value="2"/>
</dbReference>
<dbReference type="GO" id="GO:0006047">
    <property type="term" value="P:UDP-N-acetylglucosamine metabolic process"/>
    <property type="evidence" value="ECO:0007669"/>
    <property type="project" value="TreeGrafter"/>
</dbReference>
<reference evidence="14" key="3">
    <citation type="submission" date="2021-06" db="EMBL/GenBank/DDBJ databases">
        <title>Updating the genus Pseudomonas: Description of 43 new species and partition of the Pseudomonas putida group.</title>
        <authorList>
            <person name="Girard L."/>
            <person name="Lood C."/>
            <person name="Vandamme P."/>
            <person name="Rokni-Zadeh H."/>
            <person name="Van Noort V."/>
            <person name="Hofte M."/>
            <person name="Lavigne R."/>
            <person name="De Mot R."/>
        </authorList>
    </citation>
    <scope>NUCLEOTIDE SEQUENCE</scope>
    <source>
        <strain evidence="14">RW4S2</strain>
    </source>
</reference>
<name>A0A923GGZ2_9PSED</name>
<protein>
    <recommendedName>
        <fullName evidence="4 10">Glutamine--fructose-6-phosphate aminotransferase [isomerizing]</fullName>
        <ecNumber evidence="3 10">2.6.1.16</ecNumber>
    </recommendedName>
    <alternativeName>
        <fullName evidence="10">D-fructose-6-phosphate amidotransferase</fullName>
    </alternativeName>
    <alternativeName>
        <fullName evidence="10">GFAT</fullName>
    </alternativeName>
    <alternativeName>
        <fullName evidence="10">Glucosamine-6-phosphate synthase</fullName>
    </alternativeName>
    <alternativeName>
        <fullName evidence="10">Hexosephosphate aminotransferase</fullName>
    </alternativeName>
    <alternativeName>
        <fullName evidence="10">L-glutamine--D-fructose-6-phosphate amidotransferase</fullName>
    </alternativeName>
</protein>
<evidence type="ECO:0000256" key="3">
    <source>
        <dbReference type="ARBA" id="ARBA00012916"/>
    </source>
</evidence>
<dbReference type="NCBIfam" id="TIGR01135">
    <property type="entry name" value="glmS"/>
    <property type="match status" value="1"/>
</dbReference>
<dbReference type="InterPro" id="IPR029055">
    <property type="entry name" value="Ntn_hydrolases_N"/>
</dbReference>
<evidence type="ECO:0000256" key="9">
    <source>
        <dbReference type="ARBA" id="ARBA00022962"/>
    </source>
</evidence>
<sequence length="611" mass="66466">MCGIVGAVAERNITAILIEGLKRLEYRGYDSAGLAVYTQQGELQRRRRIGKVAELQAAVAAEPLNGQLGIAHTRWATHGAPTEGNAHPHFSGNEVAVVHNGIIENHEELREELKGLGYVFSSQTDTEVIVHLIHHTLKTLPDLADALKSAVKRLHGAYGLALISVEQPDRLVAARSGSPLVIGLGHGENFLASDQLALRQVTDRFMYLEEGDIAEIRRDQVKIWDQAGHPVQRETVQYHEGAEAADKGAYRHFMLKEIHEQPTVVQRTLEGRLGKDHVMVQAFGPQAAELFAKVRNVQIVACGTSYHAGMVARYWLESLAGIPCQVEVASEFRYRKVVVQPDTLFVSISQSGETADTLAALRNAKELGFLGSLAICNVGISSLVRESDLTLLTLAGPEIGVASTKAFTTQLVSLMLLTLALGQVRGTLEAGVEAELVEELRRLPARLGEALAMDSTVEKTAELFADKHHTLFLGRGAQYPVAMEGALKLKEISYIHAEAYPAGELKHGPLALVDNDMPVVTVAPNNELLEKLKSNLQEVRARGGELVVFADENAGMSNGEGTHVIKVPHIVDELAPILYTIPLQLLSYYVAVLKGTDVDQPRNLAKSVTVE</sequence>
<feature type="initiator methionine" description="Removed" evidence="10">
    <location>
        <position position="1"/>
    </location>
</feature>
<keyword evidence="15" id="KW-1185">Reference proteome</keyword>
<dbReference type="Proteomes" id="UP000628137">
    <property type="component" value="Unassembled WGS sequence"/>
</dbReference>
<keyword evidence="8" id="KW-0677">Repeat</keyword>
<dbReference type="FunFam" id="3.40.50.10490:FF:000001">
    <property type="entry name" value="Glutamine--fructose-6-phosphate aminotransferase [isomerizing]"/>
    <property type="match status" value="1"/>
</dbReference>
<feature type="domain" description="SIS" evidence="12">
    <location>
        <begin position="287"/>
        <end position="427"/>
    </location>
</feature>
<accession>A0A923GGZ2</accession>
<evidence type="ECO:0000256" key="10">
    <source>
        <dbReference type="HAMAP-Rule" id="MF_00164"/>
    </source>
</evidence>
<dbReference type="FunFam" id="3.60.20.10:FF:000006">
    <property type="entry name" value="Glutamine--fructose-6-phosphate aminotransferase [isomerizing]"/>
    <property type="match status" value="1"/>
</dbReference>
<comment type="caution">
    <text evidence="13">The sequence shown here is derived from an EMBL/GenBank/DDBJ whole genome shotgun (WGS) entry which is preliminary data.</text>
</comment>
<comment type="subcellular location">
    <subcellularLocation>
        <location evidence="2 10">Cytoplasm</location>
    </subcellularLocation>
</comment>
<dbReference type="GO" id="GO:0005975">
    <property type="term" value="P:carbohydrate metabolic process"/>
    <property type="evidence" value="ECO:0007669"/>
    <property type="project" value="UniProtKB-UniRule"/>
</dbReference>
<dbReference type="GO" id="GO:0006487">
    <property type="term" value="P:protein N-linked glycosylation"/>
    <property type="evidence" value="ECO:0007669"/>
    <property type="project" value="TreeGrafter"/>
</dbReference>
<dbReference type="GO" id="GO:0004360">
    <property type="term" value="F:glutamine-fructose-6-phosphate transaminase (isomerizing) activity"/>
    <property type="evidence" value="ECO:0007669"/>
    <property type="project" value="UniProtKB-UniRule"/>
</dbReference>
<dbReference type="InterPro" id="IPR001347">
    <property type="entry name" value="SIS_dom"/>
</dbReference>
<evidence type="ECO:0000259" key="11">
    <source>
        <dbReference type="PROSITE" id="PS51278"/>
    </source>
</evidence>
<keyword evidence="7 10" id="KW-0808">Transferase</keyword>
<evidence type="ECO:0000256" key="4">
    <source>
        <dbReference type="ARBA" id="ARBA00016090"/>
    </source>
</evidence>
<dbReference type="Pfam" id="PF13522">
    <property type="entry name" value="GATase_6"/>
    <property type="match status" value="1"/>
</dbReference>
<evidence type="ECO:0000256" key="8">
    <source>
        <dbReference type="ARBA" id="ARBA00022737"/>
    </source>
</evidence>
<dbReference type="EC" id="2.6.1.16" evidence="3 10"/>
<dbReference type="PANTHER" id="PTHR10937">
    <property type="entry name" value="GLUCOSAMINE--FRUCTOSE-6-PHOSPHATE AMINOTRANSFERASE, ISOMERIZING"/>
    <property type="match status" value="1"/>
</dbReference>
<proteinExistence type="inferred from homology"/>
<dbReference type="EMBL" id="JABWRP020000003">
    <property type="protein sequence ID" value="MBV4540407.1"/>
    <property type="molecule type" value="Genomic_DNA"/>
</dbReference>
<reference evidence="13" key="2">
    <citation type="submission" date="2020-07" db="EMBL/GenBank/DDBJ databases">
        <authorList>
            <person name="Lood C."/>
            <person name="Girard L."/>
        </authorList>
    </citation>
    <scope>NUCLEOTIDE SEQUENCE</scope>
    <source>
        <strain evidence="13">RW4S2</strain>
    </source>
</reference>
<keyword evidence="9" id="KW-0315">Glutamine amidotransferase</keyword>
<evidence type="ECO:0000256" key="7">
    <source>
        <dbReference type="ARBA" id="ARBA00022679"/>
    </source>
</evidence>
<evidence type="ECO:0000259" key="12">
    <source>
        <dbReference type="PROSITE" id="PS51464"/>
    </source>
</evidence>
<evidence type="ECO:0000256" key="2">
    <source>
        <dbReference type="ARBA" id="ARBA00004496"/>
    </source>
</evidence>
<evidence type="ECO:0000256" key="6">
    <source>
        <dbReference type="ARBA" id="ARBA00022576"/>
    </source>
</evidence>
<feature type="active site" description="Nucleophile; for GATase activity" evidence="10">
    <location>
        <position position="2"/>
    </location>
</feature>
<dbReference type="Gene3D" id="3.40.50.10490">
    <property type="entry name" value="Glucose-6-phosphate isomerase like protein, domain 1"/>
    <property type="match status" value="2"/>
</dbReference>
<feature type="active site" description="For Fru-6P isomerization activity" evidence="10">
    <location>
        <position position="606"/>
    </location>
</feature>
<dbReference type="SUPFAM" id="SSF56235">
    <property type="entry name" value="N-terminal nucleophile aminohydrolases (Ntn hydrolases)"/>
    <property type="match status" value="1"/>
</dbReference>
<evidence type="ECO:0000313" key="13">
    <source>
        <dbReference type="EMBL" id="MBC3470092.1"/>
    </source>
</evidence>
<dbReference type="CDD" id="cd05009">
    <property type="entry name" value="SIS_GlmS_GlmD_2"/>
    <property type="match status" value="1"/>
</dbReference>
<dbReference type="InterPro" id="IPR035466">
    <property type="entry name" value="GlmS/AgaS_SIS"/>
</dbReference>
<dbReference type="CDD" id="cd05008">
    <property type="entry name" value="SIS_GlmS_GlmD_1"/>
    <property type="match status" value="1"/>
</dbReference>
<dbReference type="AlphaFoldDB" id="A0A923GGZ2"/>
<gene>
    <name evidence="10 13" type="primary">glmS</name>
    <name evidence="14" type="ORF">HU738_005040</name>
    <name evidence="13" type="ORF">HU738_05935</name>
</gene>
<evidence type="ECO:0000256" key="1">
    <source>
        <dbReference type="ARBA" id="ARBA00001031"/>
    </source>
</evidence>
<keyword evidence="6 10" id="KW-0032">Aminotransferase</keyword>
<dbReference type="InterPro" id="IPR005855">
    <property type="entry name" value="GFAT"/>
</dbReference>
<reference evidence="13 15" key="1">
    <citation type="journal article" date="2020" name="Microorganisms">
        <title>Reliable Identification of Environmental Pseudomonas Isolates Using the rpoD Gene.</title>
        <authorList>
            <consortium name="The Broad Institute Genome Sequencing Platform"/>
            <person name="Girard L."/>
            <person name="Lood C."/>
            <person name="Rokni-Zadeh H."/>
            <person name="van Noort V."/>
            <person name="Lavigne R."/>
            <person name="De Mot R."/>
        </authorList>
    </citation>
    <scope>NUCLEOTIDE SEQUENCE</scope>
    <source>
        <strain evidence="13 15">RW4S2</strain>
    </source>
</reference>
<comment type="subunit">
    <text evidence="10">Homodimer.</text>
</comment>
<dbReference type="GO" id="GO:0046349">
    <property type="term" value="P:amino sugar biosynthetic process"/>
    <property type="evidence" value="ECO:0007669"/>
    <property type="project" value="UniProtKB-ARBA"/>
</dbReference>
<dbReference type="FunFam" id="3.40.50.10490:FF:000002">
    <property type="entry name" value="Glutamine--fructose-6-phosphate aminotransferase [isomerizing]"/>
    <property type="match status" value="1"/>
</dbReference>
<comment type="function">
    <text evidence="10">Catalyzes the first step in hexosamine metabolism, converting fructose-6P into glucosamine-6P using glutamine as a nitrogen source.</text>
</comment>
<comment type="catalytic activity">
    <reaction evidence="1 10">
        <text>D-fructose 6-phosphate + L-glutamine = D-glucosamine 6-phosphate + L-glutamate</text>
        <dbReference type="Rhea" id="RHEA:13237"/>
        <dbReference type="ChEBI" id="CHEBI:29985"/>
        <dbReference type="ChEBI" id="CHEBI:58359"/>
        <dbReference type="ChEBI" id="CHEBI:58725"/>
        <dbReference type="ChEBI" id="CHEBI:61527"/>
        <dbReference type="EC" id="2.6.1.16"/>
    </reaction>
</comment>
<dbReference type="CDD" id="cd00714">
    <property type="entry name" value="GFAT"/>
    <property type="match status" value="1"/>
</dbReference>
<evidence type="ECO:0000313" key="15">
    <source>
        <dbReference type="Proteomes" id="UP000628137"/>
    </source>
</evidence>
<dbReference type="Gene3D" id="3.60.20.10">
    <property type="entry name" value="Glutamine Phosphoribosylpyrophosphate, subunit 1, domain 1"/>
    <property type="match status" value="1"/>
</dbReference>
<feature type="domain" description="Glutamine amidotransferase type-2" evidence="11">
    <location>
        <begin position="2"/>
        <end position="219"/>
    </location>
</feature>
<evidence type="ECO:0000256" key="5">
    <source>
        <dbReference type="ARBA" id="ARBA00022490"/>
    </source>
</evidence>
<dbReference type="GO" id="GO:0006002">
    <property type="term" value="P:fructose 6-phosphate metabolic process"/>
    <property type="evidence" value="ECO:0007669"/>
    <property type="project" value="TreeGrafter"/>
</dbReference>
<dbReference type="GO" id="GO:0097367">
    <property type="term" value="F:carbohydrate derivative binding"/>
    <property type="evidence" value="ECO:0007669"/>
    <property type="project" value="InterPro"/>
</dbReference>
<dbReference type="NCBIfam" id="NF001484">
    <property type="entry name" value="PRK00331.1"/>
    <property type="match status" value="1"/>
</dbReference>
<evidence type="ECO:0000313" key="14">
    <source>
        <dbReference type="EMBL" id="MBV4540407.1"/>
    </source>
</evidence>
<dbReference type="GO" id="GO:0005829">
    <property type="term" value="C:cytosol"/>
    <property type="evidence" value="ECO:0007669"/>
    <property type="project" value="TreeGrafter"/>
</dbReference>
<dbReference type="InterPro" id="IPR017932">
    <property type="entry name" value="GATase_2_dom"/>
</dbReference>
<keyword evidence="5 10" id="KW-0963">Cytoplasm</keyword>
<dbReference type="PROSITE" id="PS51278">
    <property type="entry name" value="GATASE_TYPE_2"/>
    <property type="match status" value="1"/>
</dbReference>
<dbReference type="RefSeq" id="WP_186601530.1">
    <property type="nucleotide sequence ID" value="NZ_JABWRP020000003.1"/>
</dbReference>
<dbReference type="InterPro" id="IPR046348">
    <property type="entry name" value="SIS_dom_sf"/>
</dbReference>
<dbReference type="SUPFAM" id="SSF53697">
    <property type="entry name" value="SIS domain"/>
    <property type="match status" value="1"/>
</dbReference>
<dbReference type="HAMAP" id="MF_00164">
    <property type="entry name" value="GlmS"/>
    <property type="match status" value="1"/>
</dbReference>